<dbReference type="RefSeq" id="WP_209310108.1">
    <property type="nucleotide sequence ID" value="NZ_JAAVJR010000733.1"/>
</dbReference>
<feature type="non-terminal residue" evidence="1">
    <location>
        <position position="1"/>
    </location>
</feature>
<accession>A0ABX1D3J0</accession>
<evidence type="ECO:0008006" key="3">
    <source>
        <dbReference type="Google" id="ProtNLM"/>
    </source>
</evidence>
<reference evidence="1 2" key="1">
    <citation type="submission" date="2020-03" db="EMBL/GenBank/DDBJ databases">
        <title>Salinimicrobium sp. nov, isolated from SCS.</title>
        <authorList>
            <person name="Cao W.R."/>
        </authorList>
    </citation>
    <scope>NUCLEOTIDE SEQUENCE [LARGE SCALE GENOMIC DNA]</scope>
    <source>
        <strain evidence="2">J15B91</strain>
    </source>
</reference>
<proteinExistence type="predicted"/>
<name>A0ABX1D3J0_9FLAO</name>
<comment type="caution">
    <text evidence="1">The sequence shown here is derived from an EMBL/GenBank/DDBJ whole genome shotgun (WGS) entry which is preliminary data.</text>
</comment>
<organism evidence="1 2">
    <name type="scientific">Salinimicrobium oceani</name>
    <dbReference type="NCBI Taxonomy" id="2722702"/>
    <lineage>
        <taxon>Bacteria</taxon>
        <taxon>Pseudomonadati</taxon>
        <taxon>Bacteroidota</taxon>
        <taxon>Flavobacteriia</taxon>
        <taxon>Flavobacteriales</taxon>
        <taxon>Flavobacteriaceae</taxon>
        <taxon>Salinimicrobium</taxon>
    </lineage>
</organism>
<gene>
    <name evidence="1" type="ORF">HC175_19120</name>
</gene>
<evidence type="ECO:0000313" key="1">
    <source>
        <dbReference type="EMBL" id="NJW55026.1"/>
    </source>
</evidence>
<dbReference type="Proteomes" id="UP000703674">
    <property type="component" value="Unassembled WGS sequence"/>
</dbReference>
<keyword evidence="2" id="KW-1185">Reference proteome</keyword>
<dbReference type="EMBL" id="JAAVJR010000733">
    <property type="protein sequence ID" value="NJW55026.1"/>
    <property type="molecule type" value="Genomic_DNA"/>
</dbReference>
<evidence type="ECO:0000313" key="2">
    <source>
        <dbReference type="Proteomes" id="UP000703674"/>
    </source>
</evidence>
<sequence length="88" mass="9732">LSLLVCLVFVASHAQEINIAGGIGTPEMANVGLRMHVDQNQFGVSLGTSPGYKNKNFNASADYYYHFGGRSYHTNLRPWYAKTGLTYM</sequence>
<protein>
    <recommendedName>
        <fullName evidence="3">Outer membrane protein beta-barrel domain-containing protein</fullName>
    </recommendedName>
</protein>